<feature type="chain" id="PRO_5047402140" description="Secreted protein" evidence="1">
    <location>
        <begin position="21"/>
        <end position="113"/>
    </location>
</feature>
<reference evidence="2 3" key="1">
    <citation type="journal article" date="2021" name="Nat. Commun.">
        <title>Genetic determinants of endophytism in the Arabidopsis root mycobiome.</title>
        <authorList>
            <person name="Mesny F."/>
            <person name="Miyauchi S."/>
            <person name="Thiergart T."/>
            <person name="Pickel B."/>
            <person name="Atanasova L."/>
            <person name="Karlsson M."/>
            <person name="Huettel B."/>
            <person name="Barry K.W."/>
            <person name="Haridas S."/>
            <person name="Chen C."/>
            <person name="Bauer D."/>
            <person name="Andreopoulos W."/>
            <person name="Pangilinan J."/>
            <person name="LaButti K."/>
            <person name="Riley R."/>
            <person name="Lipzen A."/>
            <person name="Clum A."/>
            <person name="Drula E."/>
            <person name="Henrissat B."/>
            <person name="Kohler A."/>
            <person name="Grigoriev I.V."/>
            <person name="Martin F.M."/>
            <person name="Hacquard S."/>
        </authorList>
    </citation>
    <scope>NUCLEOTIDE SEQUENCE [LARGE SCALE GENOMIC DNA]</scope>
    <source>
        <strain evidence="2 3">MPI-SDFR-AT-0080</strain>
    </source>
</reference>
<evidence type="ECO:0008006" key="4">
    <source>
        <dbReference type="Google" id="ProtNLM"/>
    </source>
</evidence>
<sequence>MRRPCLLGLVPTIFRSSSLCLTCTRSSNMGMPAHPTIQGRADDVELCQLWCIEMLLVKHAEVRKRDKATSVHRLQHFSLSLLNASYIDFDAHATTVTSSPVLAGRRLWPRRTS</sequence>
<organism evidence="2 3">
    <name type="scientific">Macrophomina phaseolina</name>
    <dbReference type="NCBI Taxonomy" id="35725"/>
    <lineage>
        <taxon>Eukaryota</taxon>
        <taxon>Fungi</taxon>
        <taxon>Dikarya</taxon>
        <taxon>Ascomycota</taxon>
        <taxon>Pezizomycotina</taxon>
        <taxon>Dothideomycetes</taxon>
        <taxon>Dothideomycetes incertae sedis</taxon>
        <taxon>Botryosphaeriales</taxon>
        <taxon>Botryosphaeriaceae</taxon>
        <taxon>Macrophomina</taxon>
    </lineage>
</organism>
<dbReference type="EMBL" id="JAGTJR010000012">
    <property type="protein sequence ID" value="KAH7050991.1"/>
    <property type="molecule type" value="Genomic_DNA"/>
</dbReference>
<proteinExistence type="predicted"/>
<evidence type="ECO:0000313" key="3">
    <source>
        <dbReference type="Proteomes" id="UP000774617"/>
    </source>
</evidence>
<gene>
    <name evidence="2" type="ORF">B0J12DRAFT_699078</name>
</gene>
<dbReference type="Proteomes" id="UP000774617">
    <property type="component" value="Unassembled WGS sequence"/>
</dbReference>
<accession>A0ABQ8GE50</accession>
<keyword evidence="1" id="KW-0732">Signal</keyword>
<evidence type="ECO:0000313" key="2">
    <source>
        <dbReference type="EMBL" id="KAH7050991.1"/>
    </source>
</evidence>
<protein>
    <recommendedName>
        <fullName evidence="4">Secreted protein</fullName>
    </recommendedName>
</protein>
<feature type="signal peptide" evidence="1">
    <location>
        <begin position="1"/>
        <end position="20"/>
    </location>
</feature>
<evidence type="ECO:0000256" key="1">
    <source>
        <dbReference type="SAM" id="SignalP"/>
    </source>
</evidence>
<keyword evidence="3" id="KW-1185">Reference proteome</keyword>
<name>A0ABQ8GE50_9PEZI</name>
<comment type="caution">
    <text evidence="2">The sequence shown here is derived from an EMBL/GenBank/DDBJ whole genome shotgun (WGS) entry which is preliminary data.</text>
</comment>